<protein>
    <submittedName>
        <fullName evidence="1">Uncharacterized protein</fullName>
    </submittedName>
</protein>
<accession>A0ABV4UHR2</accession>
<dbReference type="RefSeq" id="WP_418891612.1">
    <property type="nucleotide sequence ID" value="NZ_JBEUWX010000002.1"/>
</dbReference>
<proteinExistence type="predicted"/>
<organism evidence="1 2">
    <name type="scientific">Dentiradicibacter hellwigii</name>
    <dbReference type="NCBI Taxonomy" id="3149053"/>
    <lineage>
        <taxon>Bacteria</taxon>
        <taxon>Pseudomonadati</taxon>
        <taxon>Pseudomonadota</taxon>
        <taxon>Betaproteobacteria</taxon>
        <taxon>Rhodocyclales</taxon>
        <taxon>Rhodocyclaceae</taxon>
        <taxon>Dentiradicibacter</taxon>
    </lineage>
</organism>
<sequence>MPLLFPLSAGAAPWHAVSARVGNATAADGALAKTIAHRPAVRQDFAWCLRRQKVRVGASVIRLRDRRGRRCKARLESEN</sequence>
<reference evidence="2" key="1">
    <citation type="submission" date="2024-06" db="EMBL/GenBank/DDBJ databases">
        <title>Radixoralia hellwigii gen. nov., sp nov., isolated from a root canal in the human oral cavity.</title>
        <authorList>
            <person name="Bartsch S."/>
            <person name="Wittmer A."/>
            <person name="Schulz A.-K."/>
            <person name="Neumann-Schaal M."/>
            <person name="Wolf J."/>
            <person name="Gronow S."/>
            <person name="Tennert C."/>
            <person name="Haecker G."/>
            <person name="Cieplik F."/>
            <person name="Al-Ahmad A."/>
        </authorList>
    </citation>
    <scope>NUCLEOTIDE SEQUENCE [LARGE SCALE GENOMIC DNA]</scope>
    <source>
        <strain evidence="2">Wk13</strain>
    </source>
</reference>
<evidence type="ECO:0000313" key="2">
    <source>
        <dbReference type="Proteomes" id="UP001574673"/>
    </source>
</evidence>
<evidence type="ECO:0000313" key="1">
    <source>
        <dbReference type="EMBL" id="MFA9950565.1"/>
    </source>
</evidence>
<name>A0ABV4UHR2_9RHOO</name>
<keyword evidence="2" id="KW-1185">Reference proteome</keyword>
<gene>
    <name evidence="1" type="ORF">ABCS64_09600</name>
</gene>
<dbReference type="EMBL" id="JBEUWX010000002">
    <property type="protein sequence ID" value="MFA9950565.1"/>
    <property type="molecule type" value="Genomic_DNA"/>
</dbReference>
<dbReference type="Proteomes" id="UP001574673">
    <property type="component" value="Unassembled WGS sequence"/>
</dbReference>
<comment type="caution">
    <text evidence="1">The sequence shown here is derived from an EMBL/GenBank/DDBJ whole genome shotgun (WGS) entry which is preliminary data.</text>
</comment>